<dbReference type="RefSeq" id="WP_187082608.1">
    <property type="nucleotide sequence ID" value="NZ_JACORU010000006.1"/>
</dbReference>
<dbReference type="InterPro" id="IPR011042">
    <property type="entry name" value="6-blade_b-propeller_TolB-like"/>
</dbReference>
<evidence type="ECO:0000313" key="4">
    <source>
        <dbReference type="Proteomes" id="UP000596827"/>
    </source>
</evidence>
<sequence>MPQAFSVDDLYLHKRITELHTVRGKEVAACTVRSVDRENDKYTSCIWAFPLDGSPPRQLTQGPGTDNMPRWSPDGQRLAFTSDRGGSVQLYVLDEAGGEARQVGQLDGAPASPRWSPDGRHLYFGKPCHVDPDWRGQRGQNPKPRGPKAPEVAWKLPYKSDGLGYMLAREIHLFCMDAASGQAKQLTDGPFDVLAFDPSPNGKHIAFVRTREGRFSHATDLWVCDAGGGNARQLTREFSMVMQPLWSPDGRWILFSGSEDEGDALSYLWLLEFATGEVTQLGDDSALLSAPDTAHWAADSQSLIFGRVHRGRHEIAKISVPGGEITVLNRADRQLGALGLTGTHFAFTGDTPVAPSELHCCKADGSGERRVSNLNPWWDDRPRLEMKAREFQVPDGKGGTETIQGWLLHEEGAQGPMPLLNGAGRSGTPTSSRRRSSWHR</sequence>
<feature type="region of interest" description="Disordered" evidence="2">
    <location>
        <begin position="412"/>
        <end position="440"/>
    </location>
</feature>
<proteinExistence type="inferred from homology"/>
<dbReference type="Proteomes" id="UP000596827">
    <property type="component" value="Unassembled WGS sequence"/>
</dbReference>
<evidence type="ECO:0000256" key="2">
    <source>
        <dbReference type="SAM" id="MobiDB-lite"/>
    </source>
</evidence>
<keyword evidence="4" id="KW-1185">Reference proteome</keyword>
<dbReference type="InterPro" id="IPR011659">
    <property type="entry name" value="WD40"/>
</dbReference>
<organism evidence="3 4">
    <name type="scientific">Ramlibacter albus</name>
    <dbReference type="NCBI Taxonomy" id="2079448"/>
    <lineage>
        <taxon>Bacteria</taxon>
        <taxon>Pseudomonadati</taxon>
        <taxon>Pseudomonadota</taxon>
        <taxon>Betaproteobacteria</taxon>
        <taxon>Burkholderiales</taxon>
        <taxon>Comamonadaceae</taxon>
        <taxon>Ramlibacter</taxon>
    </lineage>
</organism>
<protein>
    <submittedName>
        <fullName evidence="3">PD40 domain-containing protein</fullName>
    </submittedName>
</protein>
<dbReference type="PANTHER" id="PTHR36842">
    <property type="entry name" value="PROTEIN TOLB HOMOLOG"/>
    <property type="match status" value="1"/>
</dbReference>
<evidence type="ECO:0000256" key="1">
    <source>
        <dbReference type="ARBA" id="ARBA00009820"/>
    </source>
</evidence>
<name>A0A923M968_9BURK</name>
<comment type="similarity">
    <text evidence="1">Belongs to the TolB family.</text>
</comment>
<dbReference type="PANTHER" id="PTHR36842:SF1">
    <property type="entry name" value="PROTEIN TOLB"/>
    <property type="match status" value="1"/>
</dbReference>
<reference evidence="3" key="1">
    <citation type="submission" date="2020-08" db="EMBL/GenBank/DDBJ databases">
        <title>Ramlibacter sp. GTP1 16S ribosomal RNA gene genome sequencing and assembly.</title>
        <authorList>
            <person name="Kang M."/>
        </authorList>
    </citation>
    <scope>NUCLEOTIDE SEQUENCE</scope>
    <source>
        <strain evidence="3">GTP1</strain>
    </source>
</reference>
<evidence type="ECO:0000313" key="3">
    <source>
        <dbReference type="EMBL" id="MBC5766128.1"/>
    </source>
</evidence>
<dbReference type="EMBL" id="JACORU010000006">
    <property type="protein sequence ID" value="MBC5766128.1"/>
    <property type="molecule type" value="Genomic_DNA"/>
</dbReference>
<dbReference type="SUPFAM" id="SSF82171">
    <property type="entry name" value="DPP6 N-terminal domain-like"/>
    <property type="match status" value="1"/>
</dbReference>
<gene>
    <name evidence="3" type="ORF">H8R02_16795</name>
</gene>
<dbReference type="Gene3D" id="2.120.10.30">
    <property type="entry name" value="TolB, C-terminal domain"/>
    <property type="match status" value="2"/>
</dbReference>
<dbReference type="Pfam" id="PF07676">
    <property type="entry name" value="PD40"/>
    <property type="match status" value="4"/>
</dbReference>
<dbReference type="AlphaFoldDB" id="A0A923M968"/>
<accession>A0A923M968</accession>
<comment type="caution">
    <text evidence="3">The sequence shown here is derived from an EMBL/GenBank/DDBJ whole genome shotgun (WGS) entry which is preliminary data.</text>
</comment>